<dbReference type="InterPro" id="IPR024535">
    <property type="entry name" value="RHGA/B-epi-like_pectate_lyase"/>
</dbReference>
<evidence type="ECO:0000313" key="3">
    <source>
        <dbReference type="EMBL" id="MDX3707106.1"/>
    </source>
</evidence>
<gene>
    <name evidence="3" type="ORF">PV662_47055</name>
</gene>
<protein>
    <submittedName>
        <fullName evidence="3">Glycosyl hydrolase family 28-related protein</fullName>
    </submittedName>
</protein>
<feature type="domain" description="Rhamnogalacturonase A/B/Epimerase-like pectate lyase" evidence="1">
    <location>
        <begin position="31"/>
        <end position="113"/>
    </location>
</feature>
<dbReference type="SUPFAM" id="SSF51126">
    <property type="entry name" value="Pectin lyase-like"/>
    <property type="match status" value="1"/>
</dbReference>
<dbReference type="EMBL" id="JARAYU010000041">
    <property type="protein sequence ID" value="MDX3707106.1"/>
    <property type="molecule type" value="Genomic_DNA"/>
</dbReference>
<dbReference type="InterPro" id="IPR011050">
    <property type="entry name" value="Pectin_lyase_fold/virulence"/>
</dbReference>
<dbReference type="RefSeq" id="WP_319063907.1">
    <property type="nucleotide sequence ID" value="NZ_JARAUS010000041.1"/>
</dbReference>
<reference evidence="3 4" key="1">
    <citation type="journal article" date="2023" name="Microb. Genom.">
        <title>Mesoterricola silvestris gen. nov., sp. nov., Mesoterricola sediminis sp. nov., Geothrix oryzae sp. nov., Geothrix edaphica sp. nov., Geothrix rubra sp. nov., and Geothrix limicola sp. nov., six novel members of Acidobacteriota isolated from soils.</title>
        <authorList>
            <person name="Weisberg A.J."/>
            <person name="Pearce E."/>
            <person name="Kramer C.G."/>
            <person name="Chang J.H."/>
            <person name="Clarke C.R."/>
        </authorList>
    </citation>
    <scope>NUCLEOTIDE SEQUENCE [LARGE SCALE GENOMIC DNA]</scope>
    <source>
        <strain evidence="3 4">ID09-01A</strain>
    </source>
</reference>
<dbReference type="Pfam" id="PF24146">
    <property type="entry name" value="K1-lyase_C"/>
    <property type="match status" value="1"/>
</dbReference>
<name>A0ABU4NWZ3_9ACTN</name>
<comment type="caution">
    <text evidence="3">The sequence shown here is derived from an EMBL/GenBank/DDBJ whole genome shotgun (WGS) entry which is preliminary data.</text>
</comment>
<dbReference type="GO" id="GO:0016787">
    <property type="term" value="F:hydrolase activity"/>
    <property type="evidence" value="ECO:0007669"/>
    <property type="project" value="UniProtKB-KW"/>
</dbReference>
<evidence type="ECO:0000259" key="2">
    <source>
        <dbReference type="Pfam" id="PF24146"/>
    </source>
</evidence>
<accession>A0ABU4NWZ3</accession>
<evidence type="ECO:0000259" key="1">
    <source>
        <dbReference type="Pfam" id="PF12708"/>
    </source>
</evidence>
<dbReference type="InterPro" id="IPR056204">
    <property type="entry name" value="K1-lyase_C"/>
</dbReference>
<organism evidence="3 4">
    <name type="scientific">Streptomyces europaeiscabiei</name>
    <dbReference type="NCBI Taxonomy" id="146819"/>
    <lineage>
        <taxon>Bacteria</taxon>
        <taxon>Bacillati</taxon>
        <taxon>Actinomycetota</taxon>
        <taxon>Actinomycetes</taxon>
        <taxon>Kitasatosporales</taxon>
        <taxon>Streptomycetaceae</taxon>
        <taxon>Streptomyces</taxon>
    </lineage>
</organism>
<dbReference type="InterPro" id="IPR012334">
    <property type="entry name" value="Pectin_lyas_fold"/>
</dbReference>
<keyword evidence="4" id="KW-1185">Reference proteome</keyword>
<evidence type="ECO:0000313" key="4">
    <source>
        <dbReference type="Proteomes" id="UP001271274"/>
    </source>
</evidence>
<keyword evidence="3" id="KW-0378">Hydrolase</keyword>
<proteinExistence type="predicted"/>
<dbReference type="Gene3D" id="2.160.20.10">
    <property type="entry name" value="Single-stranded right-handed beta-helix, Pectin lyase-like"/>
    <property type="match status" value="1"/>
</dbReference>
<feature type="domain" description="K1 capsule-specific polysaccharide lyase C-terminal" evidence="2">
    <location>
        <begin position="521"/>
        <end position="590"/>
    </location>
</feature>
<dbReference type="Pfam" id="PF12708">
    <property type="entry name" value="Pect-lyase_RHGA_epim"/>
    <property type="match status" value="1"/>
</dbReference>
<sequence length="593" mass="60171">MTPIPAGTTQWDVPVNERFLELDQRLTQVSVDVTEYGATGNGVDDDTSAIQDAVDAASAGGVVYLPPTAGGYLLDGDALSIATAGVTLRGAGGSASKLVLGANFTGTVMVNVTAADCGVIDLRFEGDSATTTSNPAADAIRVVGVRRARINRCSFFNINGWAAQLQSTSASATSNPDGSTIDQVYLSECAAGVRFFGDAAQSSRMNCSVTDLQATSMGVASGASANLDAVMIEDARDVLLENTIAWMSAGTGSALHVKGDCVAVFVNNFDGRGSTTNPCTLIESDAGGSPQNVQVSGASFQQGTTGLRVTGTASDIRVTGARVVSNRTHGISIENTASPVYLNQVVFALNGQGASGSNYDLNWSGSAVGGVASGHFSSPITSVGVAGVQQSVNITAGQDVSFTTVKFAGTSAASTNWFTNLPDAVLLADSVFNFRTPVSFADVIASQPSASGNTALSTNVGNLDAFDRFRLLGSGAMSWGPGTGARDVTLARNAANRLDLTTADFRIATIGRGLEVAEGSNAKMGLSTLVAGTVTVSTTAVAANSRIFLTAQSTGGTAGALRVSARSAGTSFTITSTSGTDTSTVAWQIVGPA</sequence>
<dbReference type="Proteomes" id="UP001271274">
    <property type="component" value="Unassembled WGS sequence"/>
</dbReference>